<dbReference type="EMBL" id="JACGCM010001771">
    <property type="protein sequence ID" value="KAF6149999.1"/>
    <property type="molecule type" value="Genomic_DNA"/>
</dbReference>
<sequence>SWKLWVKGKNATFLSGNEAGKISREGCKSGEKRIVKSTNCNERSSELAWLIILDVPTVGGRLMLVDMAGSEIFEQAAKLDSRQKMQVIYFPESIFYYITFSYVNHGAEYYSLSLHAKWCIFCDYSIRYYRFSRSQFIKYGLYLVDGNLCKWGLWDGEINGLDMGDPQPVIVHEVKEILPGDVLQTENFSSHTLLNPSSWKSPEEEQEYDAYLPRLPDKVYLSTVFEEEENEGEERDNTEDVEVEKEIVEEHSTYSRSHLDQLEKGESWGAIGELENSKEAISARLNRYTTISCFAKPERALSEHQDPNTEEAYSSC</sequence>
<protein>
    <submittedName>
        <fullName evidence="2">Uncharacterized protein</fullName>
    </submittedName>
</protein>
<feature type="compositionally biased region" description="Basic and acidic residues" evidence="1">
    <location>
        <begin position="297"/>
        <end position="307"/>
    </location>
</feature>
<proteinExistence type="predicted"/>
<comment type="caution">
    <text evidence="2">The sequence shown here is derived from an EMBL/GenBank/DDBJ whole genome shotgun (WGS) entry which is preliminary data.</text>
</comment>
<dbReference type="OrthoDB" id="1719818at2759"/>
<dbReference type="AlphaFoldDB" id="A0A7J7M529"/>
<feature type="region of interest" description="Disordered" evidence="1">
    <location>
        <begin position="297"/>
        <end position="316"/>
    </location>
</feature>
<accession>A0A7J7M529</accession>
<evidence type="ECO:0000313" key="3">
    <source>
        <dbReference type="Proteomes" id="UP000541444"/>
    </source>
</evidence>
<dbReference type="Proteomes" id="UP000541444">
    <property type="component" value="Unassembled WGS sequence"/>
</dbReference>
<organism evidence="2 3">
    <name type="scientific">Kingdonia uniflora</name>
    <dbReference type="NCBI Taxonomy" id="39325"/>
    <lineage>
        <taxon>Eukaryota</taxon>
        <taxon>Viridiplantae</taxon>
        <taxon>Streptophyta</taxon>
        <taxon>Embryophyta</taxon>
        <taxon>Tracheophyta</taxon>
        <taxon>Spermatophyta</taxon>
        <taxon>Magnoliopsida</taxon>
        <taxon>Ranunculales</taxon>
        <taxon>Circaeasteraceae</taxon>
        <taxon>Kingdonia</taxon>
    </lineage>
</organism>
<feature type="non-terminal residue" evidence="2">
    <location>
        <position position="1"/>
    </location>
</feature>
<reference evidence="2 3" key="1">
    <citation type="journal article" date="2020" name="IScience">
        <title>Genome Sequencing of the Endangered Kingdonia uniflora (Circaeasteraceae, Ranunculales) Reveals Potential Mechanisms of Evolutionary Specialization.</title>
        <authorList>
            <person name="Sun Y."/>
            <person name="Deng T."/>
            <person name="Zhang A."/>
            <person name="Moore M.J."/>
            <person name="Landis J.B."/>
            <person name="Lin N."/>
            <person name="Zhang H."/>
            <person name="Zhang X."/>
            <person name="Huang J."/>
            <person name="Zhang X."/>
            <person name="Sun H."/>
            <person name="Wang H."/>
        </authorList>
    </citation>
    <scope>NUCLEOTIDE SEQUENCE [LARGE SCALE GENOMIC DNA]</scope>
    <source>
        <strain evidence="2">TB1705</strain>
        <tissue evidence="2">Leaf</tissue>
    </source>
</reference>
<evidence type="ECO:0000313" key="2">
    <source>
        <dbReference type="EMBL" id="KAF6149999.1"/>
    </source>
</evidence>
<evidence type="ECO:0000256" key="1">
    <source>
        <dbReference type="SAM" id="MobiDB-lite"/>
    </source>
</evidence>
<keyword evidence="3" id="KW-1185">Reference proteome</keyword>
<name>A0A7J7M529_9MAGN</name>
<gene>
    <name evidence="2" type="ORF">GIB67_025684</name>
</gene>